<keyword evidence="9" id="KW-0175">Coiled coil</keyword>
<feature type="region of interest" description="Disordered" evidence="10">
    <location>
        <begin position="415"/>
        <end position="434"/>
    </location>
</feature>
<protein>
    <submittedName>
        <fullName evidence="13">CHROMATIN REMODELING 20 isoform X1</fullName>
    </submittedName>
</protein>
<dbReference type="InterPro" id="IPR000330">
    <property type="entry name" value="SNF2_N"/>
</dbReference>
<proteinExistence type="inferred from homology"/>
<dbReference type="EMBL" id="CACTIH010005511">
    <property type="protein sequence ID" value="CAA2995886.1"/>
    <property type="molecule type" value="Genomic_DNA"/>
</dbReference>
<keyword evidence="14" id="KW-1185">Reference proteome</keyword>
<dbReference type="PROSITE" id="PS51192">
    <property type="entry name" value="HELICASE_ATP_BIND_1"/>
    <property type="match status" value="1"/>
</dbReference>
<evidence type="ECO:0000256" key="4">
    <source>
        <dbReference type="ARBA" id="ARBA00022801"/>
    </source>
</evidence>
<dbReference type="InterPro" id="IPR001650">
    <property type="entry name" value="Helicase_C-like"/>
</dbReference>
<evidence type="ECO:0000256" key="5">
    <source>
        <dbReference type="ARBA" id="ARBA00022806"/>
    </source>
</evidence>
<dbReference type="GO" id="GO:0005524">
    <property type="term" value="F:ATP binding"/>
    <property type="evidence" value="ECO:0007669"/>
    <property type="project" value="UniProtKB-KW"/>
</dbReference>
<feature type="region of interest" description="Disordered" evidence="10">
    <location>
        <begin position="1"/>
        <end position="56"/>
    </location>
</feature>
<dbReference type="GO" id="GO:0009555">
    <property type="term" value="P:pollen development"/>
    <property type="evidence" value="ECO:0007669"/>
    <property type="project" value="EnsemblPlants"/>
</dbReference>
<keyword evidence="4" id="KW-0378">Hydrolase</keyword>
<dbReference type="Gene3D" id="3.40.50.10810">
    <property type="entry name" value="Tandem AAA-ATPase domain"/>
    <property type="match status" value="1"/>
</dbReference>
<name>A0A8S0SXF7_OLEEU</name>
<evidence type="ECO:0000256" key="8">
    <source>
        <dbReference type="ARBA" id="ARBA00023242"/>
    </source>
</evidence>
<dbReference type="InterPro" id="IPR027417">
    <property type="entry name" value="P-loop_NTPase"/>
</dbReference>
<evidence type="ECO:0000256" key="10">
    <source>
        <dbReference type="SAM" id="MobiDB-lite"/>
    </source>
</evidence>
<feature type="coiled-coil region" evidence="9">
    <location>
        <begin position="108"/>
        <end position="142"/>
    </location>
</feature>
<comment type="subcellular location">
    <subcellularLocation>
        <location evidence="1">Nucleus</location>
    </subcellularLocation>
</comment>
<accession>A0A8S0SXF7</accession>
<evidence type="ECO:0000313" key="13">
    <source>
        <dbReference type="EMBL" id="CAA2995886.1"/>
    </source>
</evidence>
<evidence type="ECO:0000313" key="14">
    <source>
        <dbReference type="Proteomes" id="UP000594638"/>
    </source>
</evidence>
<dbReference type="GO" id="GO:0043007">
    <property type="term" value="P:maintenance of rDNA"/>
    <property type="evidence" value="ECO:0007669"/>
    <property type="project" value="EnsemblPlants"/>
</dbReference>
<dbReference type="InterPro" id="IPR049730">
    <property type="entry name" value="SNF2/RAD54-like_C"/>
</dbReference>
<keyword evidence="3" id="KW-0547">Nucleotide-binding</keyword>
<dbReference type="OrthoDB" id="2020972at2759"/>
<sequence length="1410" mass="161022">MEAENGKEKMEEEIEHTDNEFLDSIMDDSLVDANEEEEEEEDVEESHPEEPLTEEEIEDLIAELLEVEGKAAEAQESLEDESLAKVEADVRGELAQSLSGDDLEKAVKEEMATFKEEWEVELDELETESAHLLEQLDGAGIELSSLYKWIEKQAPNGCCTEAWKKRTHWVGNQMSSDVTESVAQAEDYLQTYRPVRRRHGKIMEEGASGFLEKKLNSENNEAAKTSSDIDWDSFSKMCSDKSSIENIKFGSEHWASVYLASTPQQAAELCLNFPGVNEVEEINDVDVSSSDPFVADAVANERDLNLTEEQKRNFRKVKEEDDADVDLKLQVHLKNRRLRRRREEAIQKEVPSVDKLVGFQLDGSKTLEESIPENDNGHQESHNNVHDSFSGLGGEDGKSANDAFLIDGSADQNLVDPREIKRSSDELQSEDKKCDTITIDRDDEVAVDGDRSSNMEEVTESGHQRISSSDTSSDDSDANVSVNISSKRRRKKKIRRILDDTELGEETKKKIAIEKERQERLKSLESRFSTKSVMMDSMSCNGSSFDYSSVEMMGDTSAGYVVNVVREDGEEAVRIPPSISAKLKSHQVAGIRFMWQNIIQSIRKVRSGDKGLGCILAHTMGLGKTFQVIAFLYTAMRSVDLGLKTALIVTPVSVLHNWRHEFMKWRPSELKPLRVFMLEDVPRERRAELLLKWRTKGGIFLIGYTAFRNLSLGKYVKDRDTAKEISQSLQDGPDILICDEAHMIKNTRADTTHALKQVKCQRRIALTGSPLQNNLMEYYCMVDFVREGFLGSSHEFRNRYQNPIENGQHTNSTAEDVKIMNQRSHVLYEQLKGFVQRMDMSVVKKDLPPKTVFVIAVKLSHLQRQLYKRFLDVHGFTKDKVSGEKIIKRSFFAGYQALAQIWNHPGILQLMKDNKDYGKCEDVENFLADDSSSDENVEYNNMISREKQVNPPRKNDNGFLHEDWWRDLLQENNYKEVDYSGKMVLLLDILKMSSSMGDKALVFSQSLSTLDLIEFYLSKLLRPGKKGKCWKKGKDWYRFDGRTESFERQKLVERFNEPSNRRVKCTLISTRAGSLGINLHAANRVIIVDGSWNPTYDLQAIYRVWRYGQTKSVFAYRLLAHGTMEEKIYKRQVTKEGLAARVVDRQQVHRTMSKEEMLHLFDFGDDENADTMPELVQETGVITESNIASDTKPELVQETGDITESNTTAGTTPELVQETVVMTESNTTCHVGSYLKQKLPLLHGNSSADKLMQSLISRHHPRWISNYHEHETLLQENEDEKLSKEEQDMAWEVYRKTLEWEEVRRGLPDECAFEQQTFIAGSASEQQQQKLVAESTFDRKRVPSTSAPENKKLTQTMERIRNRMLLRKCTNLSHLLTLRSQGTKMGCSTVCGECGEEIRWEDLNRDGRLG</sequence>
<evidence type="ECO:0000256" key="6">
    <source>
        <dbReference type="ARBA" id="ARBA00022840"/>
    </source>
</evidence>
<dbReference type="Pfam" id="PF00176">
    <property type="entry name" value="SNF2-rel_dom"/>
    <property type="match status" value="1"/>
</dbReference>
<evidence type="ECO:0000259" key="11">
    <source>
        <dbReference type="PROSITE" id="PS51192"/>
    </source>
</evidence>
<feature type="compositionally biased region" description="Acidic residues" evidence="10">
    <location>
        <begin position="25"/>
        <end position="44"/>
    </location>
</feature>
<keyword evidence="7" id="KW-0238">DNA-binding</keyword>
<evidence type="ECO:0000256" key="9">
    <source>
        <dbReference type="SAM" id="Coils"/>
    </source>
</evidence>
<dbReference type="Gramene" id="OE9A069242T2">
    <property type="protein sequence ID" value="OE9A069242C2"/>
    <property type="gene ID" value="OE9A069242"/>
</dbReference>
<keyword evidence="6" id="KW-0067">ATP-binding</keyword>
<dbReference type="CDD" id="cd18793">
    <property type="entry name" value="SF2_C_SNF"/>
    <property type="match status" value="1"/>
</dbReference>
<dbReference type="GO" id="GO:0004386">
    <property type="term" value="F:helicase activity"/>
    <property type="evidence" value="ECO:0007669"/>
    <property type="project" value="UniProtKB-KW"/>
</dbReference>
<dbReference type="SMART" id="SM00490">
    <property type="entry name" value="HELICc"/>
    <property type="match status" value="1"/>
</dbReference>
<keyword evidence="8" id="KW-0539">Nucleus</keyword>
<feature type="region of interest" description="Disordered" evidence="10">
    <location>
        <begin position="439"/>
        <end position="486"/>
    </location>
</feature>
<dbReference type="Proteomes" id="UP000594638">
    <property type="component" value="Unassembled WGS sequence"/>
</dbReference>
<dbReference type="GO" id="GO:0005634">
    <property type="term" value="C:nucleus"/>
    <property type="evidence" value="ECO:0007669"/>
    <property type="project" value="UniProtKB-SubCell"/>
</dbReference>
<dbReference type="Gene3D" id="3.40.50.300">
    <property type="entry name" value="P-loop containing nucleotide triphosphate hydrolases"/>
    <property type="match status" value="1"/>
</dbReference>
<dbReference type="InterPro" id="IPR044574">
    <property type="entry name" value="ARIP4-like"/>
</dbReference>
<reference evidence="13 14" key="1">
    <citation type="submission" date="2019-12" db="EMBL/GenBank/DDBJ databases">
        <authorList>
            <person name="Alioto T."/>
            <person name="Alioto T."/>
            <person name="Gomez Garrido J."/>
        </authorList>
    </citation>
    <scope>NUCLEOTIDE SEQUENCE [LARGE SCALE GENOMIC DNA]</scope>
</reference>
<dbReference type="PANTHER" id="PTHR45797:SF1">
    <property type="entry name" value="HELICASE ARIP4"/>
    <property type="match status" value="1"/>
</dbReference>
<dbReference type="SMART" id="SM00487">
    <property type="entry name" value="DEXDc"/>
    <property type="match status" value="1"/>
</dbReference>
<feature type="compositionally biased region" description="Basic and acidic residues" evidence="10">
    <location>
        <begin position="1"/>
        <end position="10"/>
    </location>
</feature>
<dbReference type="SUPFAM" id="SSF52540">
    <property type="entry name" value="P-loop containing nucleoside triphosphate hydrolases"/>
    <property type="match status" value="2"/>
</dbReference>
<evidence type="ECO:0000256" key="2">
    <source>
        <dbReference type="ARBA" id="ARBA00007025"/>
    </source>
</evidence>
<evidence type="ECO:0000259" key="12">
    <source>
        <dbReference type="PROSITE" id="PS51194"/>
    </source>
</evidence>
<feature type="compositionally biased region" description="Basic and acidic residues" evidence="10">
    <location>
        <begin position="416"/>
        <end position="434"/>
    </location>
</feature>
<dbReference type="GO" id="GO:0003677">
    <property type="term" value="F:DNA binding"/>
    <property type="evidence" value="ECO:0007669"/>
    <property type="project" value="UniProtKB-KW"/>
</dbReference>
<dbReference type="PANTHER" id="PTHR45797">
    <property type="entry name" value="RAD54-LIKE"/>
    <property type="match status" value="1"/>
</dbReference>
<dbReference type="GO" id="GO:0016887">
    <property type="term" value="F:ATP hydrolysis activity"/>
    <property type="evidence" value="ECO:0007669"/>
    <property type="project" value="InterPro"/>
</dbReference>
<evidence type="ECO:0000256" key="7">
    <source>
        <dbReference type="ARBA" id="ARBA00023125"/>
    </source>
</evidence>
<comment type="caution">
    <text evidence="13">The sequence shown here is derived from an EMBL/GenBank/DDBJ whole genome shotgun (WGS) entry which is preliminary data.</text>
</comment>
<gene>
    <name evidence="13" type="ORF">OLEA9_A069242</name>
</gene>
<dbReference type="InterPro" id="IPR038718">
    <property type="entry name" value="SNF2-like_sf"/>
</dbReference>
<organism evidence="13 14">
    <name type="scientific">Olea europaea subsp. europaea</name>
    <dbReference type="NCBI Taxonomy" id="158383"/>
    <lineage>
        <taxon>Eukaryota</taxon>
        <taxon>Viridiplantae</taxon>
        <taxon>Streptophyta</taxon>
        <taxon>Embryophyta</taxon>
        <taxon>Tracheophyta</taxon>
        <taxon>Spermatophyta</taxon>
        <taxon>Magnoliopsida</taxon>
        <taxon>eudicotyledons</taxon>
        <taxon>Gunneridae</taxon>
        <taxon>Pentapetalae</taxon>
        <taxon>asterids</taxon>
        <taxon>lamiids</taxon>
        <taxon>Lamiales</taxon>
        <taxon>Oleaceae</taxon>
        <taxon>Oleeae</taxon>
        <taxon>Olea</taxon>
    </lineage>
</organism>
<feature type="region of interest" description="Disordered" evidence="10">
    <location>
        <begin position="368"/>
        <end position="403"/>
    </location>
</feature>
<evidence type="ECO:0000256" key="1">
    <source>
        <dbReference type="ARBA" id="ARBA00004123"/>
    </source>
</evidence>
<dbReference type="Pfam" id="PF00271">
    <property type="entry name" value="Helicase_C"/>
    <property type="match status" value="1"/>
</dbReference>
<dbReference type="InterPro" id="IPR014001">
    <property type="entry name" value="Helicase_ATP-bd"/>
</dbReference>
<evidence type="ECO:0000256" key="3">
    <source>
        <dbReference type="ARBA" id="ARBA00022741"/>
    </source>
</evidence>
<dbReference type="PROSITE" id="PS51194">
    <property type="entry name" value="HELICASE_CTER"/>
    <property type="match status" value="1"/>
</dbReference>
<feature type="domain" description="Helicase C-terminal" evidence="12">
    <location>
        <begin position="985"/>
        <end position="1156"/>
    </location>
</feature>
<feature type="domain" description="Helicase ATP-binding" evidence="11">
    <location>
        <begin position="605"/>
        <end position="788"/>
    </location>
</feature>
<comment type="similarity">
    <text evidence="2">Belongs to the SNF2/RAD54 helicase family.</text>
</comment>
<keyword evidence="5" id="KW-0347">Helicase</keyword>
<feature type="compositionally biased region" description="Basic and acidic residues" evidence="10">
    <location>
        <begin position="375"/>
        <end position="385"/>
    </location>
</feature>